<evidence type="ECO:0000256" key="2">
    <source>
        <dbReference type="SAM" id="MobiDB-lite"/>
    </source>
</evidence>
<sequence>MPSKRRAKIRKNPPLPLEKEKEDENIDYGLLKTSMQMGGNPAILIARSLQSGSEEVQELLLNEINFIFECKSCKNMFRSLSNLIAHKRAFCKKNFEEPIIYEEPEEETVNIVQPEAAYEATSKVASSYVPNRKKLLSPVKCNGNNFHDSYVNSQKKRGKNLVEILSQIEQAKLNRKRSYQFSPKTTIIAKPLDANSKVIKFEVKKKECDEGSVETDDDEEDRSSNGRRERKSTKPKRICKQVDEADEIDQNEEEKEDSESGNESENKVMCEEQKEKEEGEDEEEEEEEEDATEEYKETQDENKTKRVVRKRGRKRARLTAVRPKKSGPASAKLMSKLSDFNCDPATQTCLICNKRLCNVYALLSHMINLHSLERTIYKCLFCEVLFTMESASIRHMQTKHARNVTQYTKEELKARIMATSFNVPEKEVDNLLQPRVSSCKRYAVMRRAKKRGRAIVRTGSKEKEEEVEDKNESEDEEEEKQEMPETSKQEILSMILADDDKSDAKRTSDDDQLDEMAFTEGDYEKMRSIISEKELKCLQCDRLYTNRSNLLRHAYRHLGICRYTCNLCDAMCFNKSEARTHIRRVHKKDVPEDGDIIDVHEHVKQFGTSGLDKVKKRKVSGDSIKDLPKPKLDVIEKESSNNDVVMSVSSLSLKSRDKTDETTVKVLPKPSGIRTFYVSPHSSQEEIKNAAKKLLGTSESSKIRLSETTSTSTSSKQAVMQVVHVVSSAQPVMKRPIVKAIIAKPVNTPKPQVIRFSGPTTDRVPLKTPTEVRLISSSERTTKCTPIAVSVVKKSTSQPTVVNVGKLDSEDMKIQLQVEDVKKLDRLLSDKDDK</sequence>
<proteinExistence type="predicted"/>
<gene>
    <name evidence="4" type="ORF">DGYR_LOCUS130</name>
</gene>
<dbReference type="AlphaFoldDB" id="A0A7I8V4Z5"/>
<dbReference type="GO" id="GO:0008270">
    <property type="term" value="F:zinc ion binding"/>
    <property type="evidence" value="ECO:0007669"/>
    <property type="project" value="UniProtKB-KW"/>
</dbReference>
<organism evidence="4 5">
    <name type="scientific">Dimorphilus gyrociliatus</name>
    <dbReference type="NCBI Taxonomy" id="2664684"/>
    <lineage>
        <taxon>Eukaryota</taxon>
        <taxon>Metazoa</taxon>
        <taxon>Spiralia</taxon>
        <taxon>Lophotrochozoa</taxon>
        <taxon>Annelida</taxon>
        <taxon>Polychaeta</taxon>
        <taxon>Polychaeta incertae sedis</taxon>
        <taxon>Dinophilidae</taxon>
        <taxon>Dimorphilus</taxon>
    </lineage>
</organism>
<keyword evidence="1" id="KW-0479">Metal-binding</keyword>
<dbReference type="PANTHER" id="PTHR21020:SF0">
    <property type="entry name" value="ZINC FINGER PROTEIN 800"/>
    <property type="match status" value="1"/>
</dbReference>
<dbReference type="OrthoDB" id="6288366at2759"/>
<name>A0A7I8V4Z5_9ANNE</name>
<dbReference type="EMBL" id="CAJFCJ010000001">
    <property type="protein sequence ID" value="CAD5110768.1"/>
    <property type="molecule type" value="Genomic_DNA"/>
</dbReference>
<dbReference type="InterPro" id="IPR039149">
    <property type="entry name" value="ZNF800"/>
</dbReference>
<feature type="compositionally biased region" description="Basic and acidic residues" evidence="2">
    <location>
        <begin position="293"/>
        <end position="304"/>
    </location>
</feature>
<feature type="compositionally biased region" description="Acidic residues" evidence="2">
    <location>
        <begin position="210"/>
        <end position="221"/>
    </location>
</feature>
<dbReference type="SUPFAM" id="SSF57667">
    <property type="entry name" value="beta-beta-alpha zinc fingers"/>
    <property type="match status" value="2"/>
</dbReference>
<keyword evidence="5" id="KW-1185">Reference proteome</keyword>
<evidence type="ECO:0000313" key="4">
    <source>
        <dbReference type="EMBL" id="CAD5110768.1"/>
    </source>
</evidence>
<feature type="compositionally biased region" description="Basic residues" evidence="2">
    <location>
        <begin position="1"/>
        <end position="11"/>
    </location>
</feature>
<feature type="compositionally biased region" description="Basic residues" evidence="2">
    <location>
        <begin position="228"/>
        <end position="239"/>
    </location>
</feature>
<evidence type="ECO:0000256" key="1">
    <source>
        <dbReference type="PROSITE-ProRule" id="PRU00042"/>
    </source>
</evidence>
<dbReference type="Proteomes" id="UP000549394">
    <property type="component" value="Unassembled WGS sequence"/>
</dbReference>
<feature type="compositionally biased region" description="Basic residues" evidence="2">
    <location>
        <begin position="305"/>
        <end position="325"/>
    </location>
</feature>
<feature type="compositionally biased region" description="Acidic residues" evidence="2">
    <location>
        <begin position="465"/>
        <end position="480"/>
    </location>
</feature>
<feature type="compositionally biased region" description="Acidic residues" evidence="2">
    <location>
        <begin position="244"/>
        <end position="262"/>
    </location>
</feature>
<feature type="domain" description="C2H2-type" evidence="3">
    <location>
        <begin position="68"/>
        <end position="98"/>
    </location>
</feature>
<comment type="caution">
    <text evidence="4">The sequence shown here is derived from an EMBL/GenBank/DDBJ whole genome shotgun (WGS) entry which is preliminary data.</text>
</comment>
<dbReference type="PANTHER" id="PTHR21020">
    <property type="entry name" value="ZINC FINGER PROTEIN 800"/>
    <property type="match status" value="1"/>
</dbReference>
<feature type="compositionally biased region" description="Acidic residues" evidence="2">
    <location>
        <begin position="278"/>
        <end position="292"/>
    </location>
</feature>
<evidence type="ECO:0000259" key="3">
    <source>
        <dbReference type="PROSITE" id="PS50157"/>
    </source>
</evidence>
<feature type="compositionally biased region" description="Basic and acidic residues" evidence="2">
    <location>
        <begin position="264"/>
        <end position="277"/>
    </location>
</feature>
<feature type="region of interest" description="Disordered" evidence="2">
    <location>
        <begin position="208"/>
        <end position="330"/>
    </location>
</feature>
<keyword evidence="1" id="KW-0863">Zinc-finger</keyword>
<reference evidence="4 5" key="1">
    <citation type="submission" date="2020-08" db="EMBL/GenBank/DDBJ databases">
        <authorList>
            <person name="Hejnol A."/>
        </authorList>
    </citation>
    <scope>NUCLEOTIDE SEQUENCE [LARGE SCALE GENOMIC DNA]</scope>
</reference>
<dbReference type="PROSITE" id="PS50157">
    <property type="entry name" value="ZINC_FINGER_C2H2_2"/>
    <property type="match status" value="3"/>
</dbReference>
<dbReference type="PROSITE" id="PS00028">
    <property type="entry name" value="ZINC_FINGER_C2H2_1"/>
    <property type="match status" value="4"/>
</dbReference>
<feature type="region of interest" description="Disordered" evidence="2">
    <location>
        <begin position="455"/>
        <end position="489"/>
    </location>
</feature>
<dbReference type="InterPro" id="IPR036236">
    <property type="entry name" value="Znf_C2H2_sf"/>
</dbReference>
<accession>A0A7I8V4Z5</accession>
<dbReference type="SMART" id="SM00355">
    <property type="entry name" value="ZnF_C2H2"/>
    <property type="match status" value="5"/>
</dbReference>
<feature type="domain" description="C2H2-type" evidence="3">
    <location>
        <begin position="563"/>
        <end position="591"/>
    </location>
</feature>
<keyword evidence="1" id="KW-0862">Zinc</keyword>
<feature type="region of interest" description="Disordered" evidence="2">
    <location>
        <begin position="1"/>
        <end position="22"/>
    </location>
</feature>
<dbReference type="Gene3D" id="3.30.160.60">
    <property type="entry name" value="Classic Zinc Finger"/>
    <property type="match status" value="2"/>
</dbReference>
<feature type="domain" description="C2H2-type" evidence="3">
    <location>
        <begin position="535"/>
        <end position="559"/>
    </location>
</feature>
<evidence type="ECO:0000313" key="5">
    <source>
        <dbReference type="Proteomes" id="UP000549394"/>
    </source>
</evidence>
<dbReference type="InterPro" id="IPR013087">
    <property type="entry name" value="Znf_C2H2_type"/>
</dbReference>
<protein>
    <submittedName>
        <fullName evidence="4">DgyrCDS135</fullName>
    </submittedName>
</protein>